<reference evidence="2 4" key="1">
    <citation type="journal article" date="2015" name="Stand. Genomic Sci.">
        <title>Genomic Encyclopedia of Bacterial and Archaeal Type Strains, Phase III: the genomes of soil and plant-associated and newly described type strains.</title>
        <authorList>
            <person name="Whitman W.B."/>
            <person name="Woyke T."/>
            <person name="Klenk H.P."/>
            <person name="Zhou Y."/>
            <person name="Lilburn T.G."/>
            <person name="Beck B.J."/>
            <person name="De Vos P."/>
            <person name="Vandamme P."/>
            <person name="Eisen J.A."/>
            <person name="Garrity G."/>
            <person name="Hugenholtz P."/>
            <person name="Kyrpides N.C."/>
        </authorList>
    </citation>
    <scope>NUCLEOTIDE SEQUENCE [LARGE SCALE GENOMIC DNA]</scope>
    <source>
        <strain evidence="2 4">CGMCC 1.5380</strain>
    </source>
</reference>
<keyword evidence="3" id="KW-1185">Reference proteome</keyword>
<dbReference type="AlphaFoldDB" id="A0A562PJU8"/>
<evidence type="ECO:0000313" key="3">
    <source>
        <dbReference type="Proteomes" id="UP000254518"/>
    </source>
</evidence>
<dbReference type="EMBL" id="QQBA01000014">
    <property type="protein sequence ID" value="RDI51312.1"/>
    <property type="molecule type" value="Genomic_DNA"/>
</dbReference>
<proteinExistence type="predicted"/>
<dbReference type="Proteomes" id="UP000321392">
    <property type="component" value="Unassembled WGS sequence"/>
</dbReference>
<reference evidence="2" key="3">
    <citation type="submission" date="2019-07" db="EMBL/GenBank/DDBJ databases">
        <authorList>
            <person name="Whitman W."/>
            <person name="Huntemann M."/>
            <person name="Clum A."/>
            <person name="Pillay M."/>
            <person name="Palaniappan K."/>
            <person name="Varghese N."/>
            <person name="Mikhailova N."/>
            <person name="Stamatis D."/>
            <person name="Reddy T."/>
            <person name="Daum C."/>
            <person name="Shapiro N."/>
            <person name="Ivanova N."/>
            <person name="Kyrpides N."/>
            <person name="Woyke T."/>
        </authorList>
    </citation>
    <scope>NUCLEOTIDE SEQUENCE</scope>
    <source>
        <strain evidence="2">CGMCC 1.5380</strain>
    </source>
</reference>
<dbReference type="Proteomes" id="UP000254518">
    <property type="component" value="Unassembled WGS sequence"/>
</dbReference>
<evidence type="ECO:0000313" key="2">
    <source>
        <dbReference type="EMBL" id="TWI44603.1"/>
    </source>
</evidence>
<comment type="caution">
    <text evidence="2">The sequence shown here is derived from an EMBL/GenBank/DDBJ whole genome shotgun (WGS) entry which is preliminary data.</text>
</comment>
<reference evidence="1 3" key="2">
    <citation type="submission" date="2018-07" db="EMBL/GenBank/DDBJ databases">
        <title>Genomic Encyclopedia of Type Strains, Phase IV (KMG-IV): sequencing the most valuable type-strain genomes for metagenomic binning, comparative biology and taxonomic classification.</title>
        <authorList>
            <person name="Goeker M."/>
        </authorList>
    </citation>
    <scope>NUCLEOTIDE SEQUENCE [LARGE SCALE GENOMIC DNA]</scope>
    <source>
        <strain evidence="1 3">DSM 19728</strain>
    </source>
</reference>
<gene>
    <name evidence="1" type="ORF">DFR66_11443</name>
    <name evidence="2" type="ORF">IQ02_02597</name>
</gene>
<evidence type="ECO:0000313" key="4">
    <source>
        <dbReference type="Proteomes" id="UP000321392"/>
    </source>
</evidence>
<protein>
    <submittedName>
        <fullName evidence="2">Uncharacterized protein</fullName>
    </submittedName>
</protein>
<evidence type="ECO:0000313" key="1">
    <source>
        <dbReference type="EMBL" id="RDI51312.1"/>
    </source>
</evidence>
<dbReference type="EMBL" id="VLKX01000017">
    <property type="protein sequence ID" value="TWI44603.1"/>
    <property type="molecule type" value="Genomic_DNA"/>
</dbReference>
<organism evidence="2 4">
    <name type="scientific">Flavobacterium glaciei</name>
    <dbReference type="NCBI Taxonomy" id="386300"/>
    <lineage>
        <taxon>Bacteria</taxon>
        <taxon>Pseudomonadati</taxon>
        <taxon>Bacteroidota</taxon>
        <taxon>Flavobacteriia</taxon>
        <taxon>Flavobacteriales</taxon>
        <taxon>Flavobacteriaceae</taxon>
        <taxon>Flavobacterium</taxon>
    </lineage>
</organism>
<name>A0A562PJU8_9FLAO</name>
<accession>A0A562PJU8</accession>
<dbReference type="RefSeq" id="WP_114755014.1">
    <property type="nucleotide sequence ID" value="NZ_QQBA01000014.1"/>
</dbReference>
<dbReference type="OrthoDB" id="1445232at2"/>
<sequence length="115" mass="13463">MMKSKFSTFSFLLTMTVLLSMLFQSLHKYEHIAQQLSEIQCVHEKNAEAEITHQHHNFDFCEACDYKLSSFTFPTFHHFELNSVELYLNNTGFKSFEITQFFKGSLFALRAPPLV</sequence>